<proteinExistence type="predicted"/>
<keyword evidence="2" id="KW-1185">Reference proteome</keyword>
<dbReference type="HOGENOM" id="CLU_052036_0_0_3"/>
<dbReference type="AlphaFoldDB" id="B7KB68"/>
<name>B7KB68_GLOC7</name>
<dbReference type="InterPro" id="IPR022265">
    <property type="entry name" value="CHP03790"/>
</dbReference>
<organism evidence="1 2">
    <name type="scientific">Gloeothece citriformis (strain PCC 7424)</name>
    <name type="common">Cyanothece sp. (strain PCC 7424)</name>
    <dbReference type="NCBI Taxonomy" id="65393"/>
    <lineage>
        <taxon>Bacteria</taxon>
        <taxon>Bacillati</taxon>
        <taxon>Cyanobacteriota</taxon>
        <taxon>Cyanophyceae</taxon>
        <taxon>Oscillatoriophycideae</taxon>
        <taxon>Chroococcales</taxon>
        <taxon>Aphanothecaceae</taxon>
        <taxon>Gloeothece</taxon>
        <taxon>Gloeothece citriformis</taxon>
    </lineage>
</organism>
<evidence type="ECO:0000313" key="2">
    <source>
        <dbReference type="Proteomes" id="UP000002384"/>
    </source>
</evidence>
<sequence length="344" mass="38761">MVNLFLLRSSLIVLLLISLSGCRWTERAFPFNKKLNPRHLGIIINQSDPLSVKIGEYYQQQRKIPSENLIYIKFKPNRINITPKEFQDLKAQVDAQTPAHIQGYALTWANPYRVDCMSITSAFAFGYDTTYCANGCFPTQESPYFNSSSSRPYEDFQVRPTMAIAATNFTEAKELIDRGVASDNTYPKGTAYLMNTGDKARNVRSQFYPNIILELSQRFPINIIQGDTLENKPDVMFYFTGLKQVQKVESNVFLPGAIADHLTSFGGQLTNSKQMSSLRWLEKGATGSYGTVVEPCNFPQKFPHPGIAMKHYLNGDTLLEAYWKSVAMPGQGIFIGEPLAKPFN</sequence>
<evidence type="ECO:0000313" key="1">
    <source>
        <dbReference type="EMBL" id="ACK71424.1"/>
    </source>
</evidence>
<gene>
    <name evidence="1" type="ordered locus">PCC7424_3022</name>
</gene>
<dbReference type="eggNOG" id="COG0457">
    <property type="taxonomic scope" value="Bacteria"/>
</dbReference>
<accession>B7KB68</accession>
<protein>
    <recommendedName>
        <fullName evidence="3">TIGR03790 family protein</fullName>
    </recommendedName>
</protein>
<dbReference type="Proteomes" id="UP000002384">
    <property type="component" value="Chromosome"/>
</dbReference>
<dbReference type="KEGG" id="cyc:PCC7424_3022"/>
<evidence type="ECO:0008006" key="3">
    <source>
        <dbReference type="Google" id="ProtNLM"/>
    </source>
</evidence>
<dbReference type="EMBL" id="CP001291">
    <property type="protein sequence ID" value="ACK71424.1"/>
    <property type="molecule type" value="Genomic_DNA"/>
</dbReference>
<dbReference type="STRING" id="65393.PCC7424_3022"/>
<reference evidence="2" key="1">
    <citation type="journal article" date="2011" name="MBio">
        <title>Novel metabolic attributes of the genus Cyanothece, comprising a group of unicellular nitrogen-fixing Cyanobacteria.</title>
        <authorList>
            <person name="Bandyopadhyay A."/>
            <person name="Elvitigala T."/>
            <person name="Welsh E."/>
            <person name="Stockel J."/>
            <person name="Liberton M."/>
            <person name="Min H."/>
            <person name="Sherman L.A."/>
            <person name="Pakrasi H.B."/>
        </authorList>
    </citation>
    <scope>NUCLEOTIDE SEQUENCE [LARGE SCALE GENOMIC DNA]</scope>
    <source>
        <strain evidence="2">PCC 7424</strain>
    </source>
</reference>
<dbReference type="RefSeq" id="WP_015955021.1">
    <property type="nucleotide sequence ID" value="NC_011729.1"/>
</dbReference>
<dbReference type="NCBIfam" id="TIGR03790">
    <property type="entry name" value="TIGR03790 family protein"/>
    <property type="match status" value="1"/>
</dbReference>
<dbReference type="OrthoDB" id="420256at2"/>